<reference evidence="1 2" key="1">
    <citation type="submission" date="2019-02" db="EMBL/GenBank/DDBJ databases">
        <title>Deep-cultivation of Planctomycetes and their phenomic and genomic characterization uncovers novel biology.</title>
        <authorList>
            <person name="Wiegand S."/>
            <person name="Jogler M."/>
            <person name="Boedeker C."/>
            <person name="Pinto D."/>
            <person name="Vollmers J."/>
            <person name="Rivas-Marin E."/>
            <person name="Kohn T."/>
            <person name="Peeters S.H."/>
            <person name="Heuer A."/>
            <person name="Rast P."/>
            <person name="Oberbeckmann S."/>
            <person name="Bunk B."/>
            <person name="Jeske O."/>
            <person name="Meyerdierks A."/>
            <person name="Storesund J.E."/>
            <person name="Kallscheuer N."/>
            <person name="Luecker S."/>
            <person name="Lage O.M."/>
            <person name="Pohl T."/>
            <person name="Merkel B.J."/>
            <person name="Hornburger P."/>
            <person name="Mueller R.-W."/>
            <person name="Bruemmer F."/>
            <person name="Labrenz M."/>
            <person name="Spormann A.M."/>
            <person name="Op den Camp H."/>
            <person name="Overmann J."/>
            <person name="Amann R."/>
            <person name="Jetten M.S.M."/>
            <person name="Mascher T."/>
            <person name="Medema M.H."/>
            <person name="Devos D.P."/>
            <person name="Kaster A.-K."/>
            <person name="Ovreas L."/>
            <person name="Rohde M."/>
            <person name="Galperin M.Y."/>
            <person name="Jogler C."/>
        </authorList>
    </citation>
    <scope>NUCLEOTIDE SEQUENCE [LARGE SCALE GENOMIC DNA]</scope>
    <source>
        <strain evidence="1 2">Mal48</strain>
    </source>
</reference>
<dbReference type="KEGG" id="tpol:Mal48_16900"/>
<evidence type="ECO:0008006" key="3">
    <source>
        <dbReference type="Google" id="ProtNLM"/>
    </source>
</evidence>
<name>A0A517QLD9_9PLAN</name>
<gene>
    <name evidence="1" type="ORF">Mal48_16900</name>
</gene>
<accession>A0A517QLD9</accession>
<evidence type="ECO:0000313" key="1">
    <source>
        <dbReference type="EMBL" id="QDT32444.1"/>
    </source>
</evidence>
<evidence type="ECO:0000313" key="2">
    <source>
        <dbReference type="Proteomes" id="UP000315724"/>
    </source>
</evidence>
<proteinExistence type="predicted"/>
<dbReference type="OrthoDB" id="280343at2"/>
<dbReference type="PROSITE" id="PS51257">
    <property type="entry name" value="PROKAR_LIPOPROTEIN"/>
    <property type="match status" value="1"/>
</dbReference>
<dbReference type="Proteomes" id="UP000315724">
    <property type="component" value="Chromosome"/>
</dbReference>
<protein>
    <recommendedName>
        <fullName evidence="3">Carboxypeptidase regulatory-like domain-containing protein</fullName>
    </recommendedName>
</protein>
<sequence>MQPYKKIESFAVCFLVSILLVGCGSKNPLNRQSVSGTVTLNGQPVKAGSIEFHPQGTKGTMSGAVIADGKYSIATAQGLPPGTYTVRIFSADETAEREEVPGESNKLAVEKIPAKYNTESTLSKSVDAGKDNVFDFEILNE</sequence>
<organism evidence="1 2">
    <name type="scientific">Thalassoglobus polymorphus</name>
    <dbReference type="NCBI Taxonomy" id="2527994"/>
    <lineage>
        <taxon>Bacteria</taxon>
        <taxon>Pseudomonadati</taxon>
        <taxon>Planctomycetota</taxon>
        <taxon>Planctomycetia</taxon>
        <taxon>Planctomycetales</taxon>
        <taxon>Planctomycetaceae</taxon>
        <taxon>Thalassoglobus</taxon>
    </lineage>
</organism>
<dbReference type="RefSeq" id="WP_145197702.1">
    <property type="nucleotide sequence ID" value="NZ_CP036267.1"/>
</dbReference>
<keyword evidence="2" id="KW-1185">Reference proteome</keyword>
<dbReference type="AlphaFoldDB" id="A0A517QLD9"/>
<dbReference type="EMBL" id="CP036267">
    <property type="protein sequence ID" value="QDT32444.1"/>
    <property type="molecule type" value="Genomic_DNA"/>
</dbReference>